<name>A0A553BC46_9FLAO</name>
<evidence type="ECO:0000313" key="2">
    <source>
        <dbReference type="Proteomes" id="UP000318669"/>
    </source>
</evidence>
<dbReference type="OrthoDB" id="594275at2"/>
<dbReference type="EMBL" id="VJZL01000040">
    <property type="protein sequence ID" value="TRX05823.1"/>
    <property type="molecule type" value="Genomic_DNA"/>
</dbReference>
<protein>
    <submittedName>
        <fullName evidence="1">Uncharacterized protein</fullName>
    </submittedName>
</protein>
<dbReference type="RefSeq" id="WP_144065035.1">
    <property type="nucleotide sequence ID" value="NZ_VJZL01000040.1"/>
</dbReference>
<proteinExistence type="predicted"/>
<comment type="caution">
    <text evidence="1">The sequence shown here is derived from an EMBL/GenBank/DDBJ whole genome shotgun (WGS) entry which is preliminary data.</text>
</comment>
<dbReference type="InterPro" id="IPR046484">
    <property type="entry name" value="DUF6577"/>
</dbReference>
<dbReference type="Proteomes" id="UP000318669">
    <property type="component" value="Unassembled WGS sequence"/>
</dbReference>
<dbReference type="AlphaFoldDB" id="A0A553BC46"/>
<gene>
    <name evidence="1" type="ORF">FNW11_15475</name>
</gene>
<dbReference type="Pfam" id="PF20217">
    <property type="entry name" value="DUF6577"/>
    <property type="match status" value="1"/>
</dbReference>
<accession>A0A553BC46</accession>
<organism evidence="1 2">
    <name type="scientific">Flavobacterium gawalongense</name>
    <dbReference type="NCBI Taxonomy" id="2594432"/>
    <lineage>
        <taxon>Bacteria</taxon>
        <taxon>Pseudomonadati</taxon>
        <taxon>Bacteroidota</taxon>
        <taxon>Flavobacteriia</taxon>
        <taxon>Flavobacteriales</taxon>
        <taxon>Flavobacteriaceae</taxon>
        <taxon>Flavobacterium</taxon>
    </lineage>
</organism>
<evidence type="ECO:0000313" key="1">
    <source>
        <dbReference type="EMBL" id="TRX05823.1"/>
    </source>
</evidence>
<reference evidence="1 2" key="1">
    <citation type="submission" date="2019-07" db="EMBL/GenBank/DDBJ databases">
        <title>Novel species of Flavobacterium.</title>
        <authorList>
            <person name="Liu Q."/>
            <person name="Xin Y.-H."/>
        </authorList>
    </citation>
    <scope>NUCLEOTIDE SEQUENCE [LARGE SCALE GENOMIC DNA]</scope>
    <source>
        <strain evidence="1 2">GSR22</strain>
    </source>
</reference>
<sequence>MKNTELALAIKGQFSIQTTITSKELVLFLSSLFPDLSTNTISWKINQLKTENLIYQAGRGLYTFDFKPDFNSEITLKTKRLYNKTKSFVSSELVVWDTEMLDLIVERENEKRTTFLLVQKDGLNELFEQMQSMSKPVFLEPNNETIQRYILPQNDVILLYPLISETPTQHNGDYAVLTLEGILVNAWLLSENYLKSLNYSIEEIFESAFKKYNVNKNKLLRYAARRDQRKEIEEHIQNINND</sequence>